<sequence>MFFIICLFSLLFEYMPGMCQYDIEASVMTDNTIIHNKLRMIGFEEVMSFVFMEKGYNRIQKRRPYR</sequence>
<organism evidence="1 2">
    <name type="scientific">Parabacteroides distasonis</name>
    <dbReference type="NCBI Taxonomy" id="823"/>
    <lineage>
        <taxon>Bacteria</taxon>
        <taxon>Pseudomonadati</taxon>
        <taxon>Bacteroidota</taxon>
        <taxon>Bacteroidia</taxon>
        <taxon>Bacteroidales</taxon>
        <taxon>Tannerellaceae</taxon>
        <taxon>Parabacteroides</taxon>
    </lineage>
</organism>
<dbReference type="EMBL" id="RAYI01000008">
    <property type="protein sequence ID" value="RLT74369.1"/>
    <property type="molecule type" value="Genomic_DNA"/>
</dbReference>
<comment type="caution">
    <text evidence="1">The sequence shown here is derived from an EMBL/GenBank/DDBJ whole genome shotgun (WGS) entry which is preliminary data.</text>
</comment>
<protein>
    <submittedName>
        <fullName evidence="1">Uncharacterized protein</fullName>
    </submittedName>
</protein>
<dbReference type="Proteomes" id="UP000278164">
    <property type="component" value="Unassembled WGS sequence"/>
</dbReference>
<evidence type="ECO:0000313" key="2">
    <source>
        <dbReference type="Proteomes" id="UP000278164"/>
    </source>
</evidence>
<reference evidence="1 2" key="1">
    <citation type="submission" date="2018-09" db="EMBL/GenBank/DDBJ databases">
        <title>Murine metabolic-syndrome-specific gut microbial biobank.</title>
        <authorList>
            <person name="Liu C."/>
        </authorList>
    </citation>
    <scope>NUCLEOTIDE SEQUENCE [LARGE SCALE GENOMIC DNA]</scope>
    <source>
        <strain evidence="1 2">8-P5</strain>
    </source>
</reference>
<name>A0A3L7ZRL8_PARDI</name>
<gene>
    <name evidence="1" type="ORF">D7V78_05765</name>
</gene>
<evidence type="ECO:0000313" key="1">
    <source>
        <dbReference type="EMBL" id="RLT74369.1"/>
    </source>
</evidence>
<dbReference type="AlphaFoldDB" id="A0A3L7ZRL8"/>
<accession>A0A3L7ZRL8</accession>
<proteinExistence type="predicted"/>